<evidence type="ECO:0000313" key="2">
    <source>
        <dbReference type="EMBL" id="ALX05862.1"/>
    </source>
</evidence>
<proteinExistence type="predicted"/>
<dbReference type="STRING" id="2041.AERYTH_14725"/>
<dbReference type="PATRIC" id="fig|2041.4.peg.3077"/>
<dbReference type="OrthoDB" id="3290158at2"/>
<feature type="domain" description="Ferric siderophore reductase C-terminal" evidence="1">
    <location>
        <begin position="199"/>
        <end position="219"/>
    </location>
</feature>
<dbReference type="EMBL" id="CP011502">
    <property type="protein sequence ID" value="ALX05862.1"/>
    <property type="molecule type" value="Genomic_DNA"/>
</dbReference>
<evidence type="ECO:0000313" key="3">
    <source>
        <dbReference type="Proteomes" id="UP000067689"/>
    </source>
</evidence>
<sequence>MPELDRLGEFFAVERTVDGDGWRPLADLVDGTYLHTRVVATHLALASRVSAASSAGVPGHGRQAVEPRVAASVASLGLFARLLSPTVGALLLDVDAPADVHWREQPTGTLPLAAGAWSAPDLEAVLSDVVAPLAARLRTEHSVSEQVLAGNAASAVFGALRMATLARPDVADRALDVGARALAHPYLVGTGEPDLPFRRRSCCLFYRIPGGGTCGDCVLA</sequence>
<dbReference type="InterPro" id="IPR024726">
    <property type="entry name" value="FhuF_C"/>
</dbReference>
<dbReference type="GO" id="GO:0051537">
    <property type="term" value="F:2 iron, 2 sulfur cluster binding"/>
    <property type="evidence" value="ECO:0007669"/>
    <property type="project" value="InterPro"/>
</dbReference>
<name>A0A0U4CRX9_9ACTN</name>
<dbReference type="RefSeq" id="WP_067860254.1">
    <property type="nucleotide sequence ID" value="NZ_CP011502.1"/>
</dbReference>
<reference evidence="2 3" key="1">
    <citation type="journal article" date="1991" name="Int. J. Syst. Bacteriol.">
        <title>Description of the erythromycin-producing bacterium Arthrobacter sp. strain NRRL B-3381 as Aeromicrobium erythreum gen. nov., sp. nov.</title>
        <authorList>
            <person name="Miller E.S."/>
            <person name="Woese C.R."/>
            <person name="Brenner S."/>
        </authorList>
    </citation>
    <scope>NUCLEOTIDE SEQUENCE [LARGE SCALE GENOMIC DNA]</scope>
    <source>
        <strain evidence="2 3">AR18</strain>
    </source>
</reference>
<dbReference type="Pfam" id="PF11575">
    <property type="entry name" value="FhuF_C"/>
    <property type="match status" value="1"/>
</dbReference>
<organism evidence="2 3">
    <name type="scientific">Aeromicrobium erythreum</name>
    <dbReference type="NCBI Taxonomy" id="2041"/>
    <lineage>
        <taxon>Bacteria</taxon>
        <taxon>Bacillati</taxon>
        <taxon>Actinomycetota</taxon>
        <taxon>Actinomycetes</taxon>
        <taxon>Propionibacteriales</taxon>
        <taxon>Nocardioidaceae</taxon>
        <taxon>Aeromicrobium</taxon>
    </lineage>
</organism>
<dbReference type="Proteomes" id="UP000067689">
    <property type="component" value="Chromosome"/>
</dbReference>
<dbReference type="KEGG" id="aer:AERYTH_14725"/>
<dbReference type="AlphaFoldDB" id="A0A0U4CRX9"/>
<evidence type="ECO:0000259" key="1">
    <source>
        <dbReference type="Pfam" id="PF11575"/>
    </source>
</evidence>
<accession>A0A0U4CRX9</accession>
<gene>
    <name evidence="2" type="ORF">AERYTH_14725</name>
</gene>
<keyword evidence="3" id="KW-1185">Reference proteome</keyword>
<protein>
    <recommendedName>
        <fullName evidence="1">Ferric siderophore reductase C-terminal domain-containing protein</fullName>
    </recommendedName>
</protein>